<comment type="caution">
    <text evidence="1">The sequence shown here is derived from an EMBL/GenBank/DDBJ whole genome shotgun (WGS) entry which is preliminary data.</text>
</comment>
<organism evidence="1 2">
    <name type="scientific">Lentzea cavernae</name>
    <dbReference type="NCBI Taxonomy" id="2020703"/>
    <lineage>
        <taxon>Bacteria</taxon>
        <taxon>Bacillati</taxon>
        <taxon>Actinomycetota</taxon>
        <taxon>Actinomycetes</taxon>
        <taxon>Pseudonocardiales</taxon>
        <taxon>Pseudonocardiaceae</taxon>
        <taxon>Lentzea</taxon>
    </lineage>
</organism>
<evidence type="ECO:0000313" key="1">
    <source>
        <dbReference type="EMBL" id="GHH59788.1"/>
    </source>
</evidence>
<evidence type="ECO:0000313" key="2">
    <source>
        <dbReference type="Proteomes" id="UP000605568"/>
    </source>
</evidence>
<dbReference type="Proteomes" id="UP000605568">
    <property type="component" value="Unassembled WGS sequence"/>
</dbReference>
<protein>
    <submittedName>
        <fullName evidence="1">Uncharacterized protein</fullName>
    </submittedName>
</protein>
<gene>
    <name evidence="1" type="ORF">GCM10017774_83160</name>
</gene>
<accession>A0ABQ3MVZ2</accession>
<proteinExistence type="predicted"/>
<reference evidence="2" key="1">
    <citation type="journal article" date="2019" name="Int. J. Syst. Evol. Microbiol.">
        <title>The Global Catalogue of Microorganisms (GCM) 10K type strain sequencing project: providing services to taxonomists for standard genome sequencing and annotation.</title>
        <authorList>
            <consortium name="The Broad Institute Genomics Platform"/>
            <consortium name="The Broad Institute Genome Sequencing Center for Infectious Disease"/>
            <person name="Wu L."/>
            <person name="Ma J."/>
        </authorList>
    </citation>
    <scope>NUCLEOTIDE SEQUENCE [LARGE SCALE GENOMIC DNA]</scope>
    <source>
        <strain evidence="2">CGMCC 4.7367</strain>
    </source>
</reference>
<dbReference type="RefSeq" id="WP_191304923.1">
    <property type="nucleotide sequence ID" value="NZ_BNAR01000022.1"/>
</dbReference>
<sequence>MGLRNIPVVMESFKLMISEAPVMKMKKDDKTGQPVPATDHFGVQLFVVSLFAKSLPNADGYAPKGEEIKVTLTSDPGDGFNEGDYVSLIAPTVSPWSNDNGGGVSWRAEGLAPAIRAAAAA</sequence>
<keyword evidence="2" id="KW-1185">Reference proteome</keyword>
<name>A0ABQ3MVZ2_9PSEU</name>
<dbReference type="EMBL" id="BNAR01000022">
    <property type="protein sequence ID" value="GHH59788.1"/>
    <property type="molecule type" value="Genomic_DNA"/>
</dbReference>